<dbReference type="InterPro" id="IPR001878">
    <property type="entry name" value="Znf_CCHC"/>
</dbReference>
<dbReference type="Pfam" id="PF00098">
    <property type="entry name" value="zf-CCHC"/>
    <property type="match status" value="1"/>
</dbReference>
<organism evidence="4 5">
    <name type="scientific">Riccia sorocarpa</name>
    <dbReference type="NCBI Taxonomy" id="122646"/>
    <lineage>
        <taxon>Eukaryota</taxon>
        <taxon>Viridiplantae</taxon>
        <taxon>Streptophyta</taxon>
        <taxon>Embryophyta</taxon>
        <taxon>Marchantiophyta</taxon>
        <taxon>Marchantiopsida</taxon>
        <taxon>Marchantiidae</taxon>
        <taxon>Marchantiales</taxon>
        <taxon>Ricciaceae</taxon>
        <taxon>Riccia</taxon>
    </lineage>
</organism>
<dbReference type="Proteomes" id="UP001633002">
    <property type="component" value="Unassembled WGS sequence"/>
</dbReference>
<dbReference type="PROSITE" id="PS50158">
    <property type="entry name" value="ZF_CCHC"/>
    <property type="match status" value="1"/>
</dbReference>
<name>A0ABD3HFS4_9MARC</name>
<dbReference type="PANTHER" id="PTHR31286:SF180">
    <property type="entry name" value="OS10G0362600 PROTEIN"/>
    <property type="match status" value="1"/>
</dbReference>
<evidence type="ECO:0000313" key="5">
    <source>
        <dbReference type="Proteomes" id="UP001633002"/>
    </source>
</evidence>
<gene>
    <name evidence="4" type="ORF">R1sor_016015</name>
</gene>
<dbReference type="Gene3D" id="4.10.60.10">
    <property type="entry name" value="Zinc finger, CCHC-type"/>
    <property type="match status" value="1"/>
</dbReference>
<feature type="compositionally biased region" description="Basic and acidic residues" evidence="2">
    <location>
        <begin position="408"/>
        <end position="419"/>
    </location>
</feature>
<comment type="caution">
    <text evidence="4">The sequence shown here is derived from an EMBL/GenBank/DDBJ whole genome shotgun (WGS) entry which is preliminary data.</text>
</comment>
<accession>A0ABD3HFS4</accession>
<keyword evidence="1" id="KW-0479">Metal-binding</keyword>
<dbReference type="SMART" id="SM00343">
    <property type="entry name" value="ZnF_C2HC"/>
    <property type="match status" value="1"/>
</dbReference>
<evidence type="ECO:0000256" key="1">
    <source>
        <dbReference type="PROSITE-ProRule" id="PRU00047"/>
    </source>
</evidence>
<evidence type="ECO:0000313" key="4">
    <source>
        <dbReference type="EMBL" id="KAL3689706.1"/>
    </source>
</evidence>
<dbReference type="PANTHER" id="PTHR31286">
    <property type="entry name" value="GLYCINE-RICH CELL WALL STRUCTURAL PROTEIN 1.8-LIKE"/>
    <property type="match status" value="1"/>
</dbReference>
<sequence>MAEAVGKARSGKVLAHSRGEGSGRSGAHVPPQVVGEWGAETAEVGSVEARTSRQVENPKGFQAWMKFRNLETDKVGFGGAMGAGDPRKPLEAMVVNEEVECRWAEGITWAIIEEEMAIMPLVDTDGAAEDEVIREIDLDVENVAIKLGRFRRTAVVLQALESSPSRDRVVAWIRETMVVRKGVRVSQVKALARREFLIVFNSEEDKINALTRPPCFIDGRVVRMIEWGDRFRDKLLPNLKAAWVELRDVPPFLEDEATKMLKALGPIVYQTIEKQVEMRYANIRGCVLLDMGCDLPTTIGIRTPWQKMYSQKVIYTRLPDRCYSCLQQGHWAKNCPSKRSTDVRRVPVDTRPPIEVPKPDAEIAVQEKENEFVVQQSGLRVDLVGPDPILCHTDGKKDAAGEDSEVSSIRKEVCAKEDG</sequence>
<feature type="region of interest" description="Disordered" evidence="2">
    <location>
        <begin position="394"/>
        <end position="419"/>
    </location>
</feature>
<keyword evidence="1" id="KW-0862">Zinc</keyword>
<dbReference type="GO" id="GO:0008270">
    <property type="term" value="F:zinc ion binding"/>
    <property type="evidence" value="ECO:0007669"/>
    <property type="project" value="UniProtKB-KW"/>
</dbReference>
<proteinExistence type="predicted"/>
<dbReference type="AlphaFoldDB" id="A0ABD3HFS4"/>
<dbReference type="SUPFAM" id="SSF57756">
    <property type="entry name" value="Retrovirus zinc finger-like domains"/>
    <property type="match status" value="1"/>
</dbReference>
<keyword evidence="5" id="KW-1185">Reference proteome</keyword>
<protein>
    <recommendedName>
        <fullName evidence="3">CCHC-type domain-containing protein</fullName>
    </recommendedName>
</protein>
<dbReference type="InterPro" id="IPR036875">
    <property type="entry name" value="Znf_CCHC_sf"/>
</dbReference>
<reference evidence="4 5" key="1">
    <citation type="submission" date="2024-09" db="EMBL/GenBank/DDBJ databases">
        <title>Chromosome-scale assembly of Riccia sorocarpa.</title>
        <authorList>
            <person name="Paukszto L."/>
        </authorList>
    </citation>
    <scope>NUCLEOTIDE SEQUENCE [LARGE SCALE GENOMIC DNA]</scope>
    <source>
        <strain evidence="4">LP-2024</strain>
        <tissue evidence="4">Aerial parts of the thallus</tissue>
    </source>
</reference>
<keyword evidence="1" id="KW-0863">Zinc-finger</keyword>
<evidence type="ECO:0000256" key="2">
    <source>
        <dbReference type="SAM" id="MobiDB-lite"/>
    </source>
</evidence>
<dbReference type="InterPro" id="IPR040256">
    <property type="entry name" value="At4g02000-like"/>
</dbReference>
<evidence type="ECO:0000259" key="3">
    <source>
        <dbReference type="PROSITE" id="PS50158"/>
    </source>
</evidence>
<dbReference type="EMBL" id="JBJQOH010000004">
    <property type="protein sequence ID" value="KAL3689706.1"/>
    <property type="molecule type" value="Genomic_DNA"/>
</dbReference>
<feature type="region of interest" description="Disordered" evidence="2">
    <location>
        <begin position="1"/>
        <end position="33"/>
    </location>
</feature>
<feature type="domain" description="CCHC-type" evidence="3">
    <location>
        <begin position="321"/>
        <end position="337"/>
    </location>
</feature>